<accession>A0A9Q8UTV6</accession>
<dbReference type="PANTHER" id="PTHR34612">
    <property type="entry name" value="GH131_N DOMAIN-CONTAINING PROTEIN"/>
    <property type="match status" value="1"/>
</dbReference>
<dbReference type="RefSeq" id="XP_047766637.1">
    <property type="nucleotide sequence ID" value="XM_047908614.1"/>
</dbReference>
<reference evidence="3" key="2">
    <citation type="journal article" date="2022" name="Microb. Genom.">
        <title>A chromosome-scale genome assembly of the tomato pathogen Cladosporium fulvum reveals a compartmentalized genome architecture and the presence of a dispensable chromosome.</title>
        <authorList>
            <person name="Zaccaron A.Z."/>
            <person name="Chen L.H."/>
            <person name="Samaras A."/>
            <person name="Stergiopoulos I."/>
        </authorList>
    </citation>
    <scope>NUCLEOTIDE SEQUENCE</scope>
    <source>
        <strain evidence="3">Race5_Kim</strain>
    </source>
</reference>
<dbReference type="KEGG" id="ffu:CLAFUR5_09466"/>
<dbReference type="InterPro" id="IPR041524">
    <property type="entry name" value="GH131_N"/>
</dbReference>
<dbReference type="Pfam" id="PF18271">
    <property type="entry name" value="GH131_N"/>
    <property type="match status" value="1"/>
</dbReference>
<feature type="signal peptide" evidence="1">
    <location>
        <begin position="1"/>
        <end position="20"/>
    </location>
</feature>
<dbReference type="PANTHER" id="PTHR34612:SF6">
    <property type="entry name" value="GLYCOSIDE HYDROLASE 131 CATALYTIC N-TERMINAL DOMAIN-CONTAINING PROTEIN"/>
    <property type="match status" value="1"/>
</dbReference>
<evidence type="ECO:0000256" key="1">
    <source>
        <dbReference type="SAM" id="SignalP"/>
    </source>
</evidence>
<keyword evidence="4" id="KW-1185">Reference proteome</keyword>
<evidence type="ECO:0000313" key="3">
    <source>
        <dbReference type="EMBL" id="UJO22271.1"/>
    </source>
</evidence>
<dbReference type="AlphaFoldDB" id="A0A9Q8UTV6"/>
<evidence type="ECO:0000313" key="4">
    <source>
        <dbReference type="Proteomes" id="UP000756132"/>
    </source>
</evidence>
<evidence type="ECO:0000259" key="2">
    <source>
        <dbReference type="Pfam" id="PF18271"/>
    </source>
</evidence>
<gene>
    <name evidence="3" type="ORF">CLAFUR5_09466</name>
</gene>
<dbReference type="GeneID" id="71989344"/>
<keyword evidence="1" id="KW-0732">Signal</keyword>
<proteinExistence type="predicted"/>
<dbReference type="Proteomes" id="UP000756132">
    <property type="component" value="Chromosome 9"/>
</dbReference>
<reference evidence="3" key="1">
    <citation type="submission" date="2021-12" db="EMBL/GenBank/DDBJ databases">
        <authorList>
            <person name="Zaccaron A."/>
            <person name="Stergiopoulos I."/>
        </authorList>
    </citation>
    <scope>NUCLEOTIDE SEQUENCE</scope>
    <source>
        <strain evidence="3">Race5_Kim</strain>
    </source>
</reference>
<organism evidence="3 4">
    <name type="scientific">Passalora fulva</name>
    <name type="common">Tomato leaf mold</name>
    <name type="synonym">Cladosporium fulvum</name>
    <dbReference type="NCBI Taxonomy" id="5499"/>
    <lineage>
        <taxon>Eukaryota</taxon>
        <taxon>Fungi</taxon>
        <taxon>Dikarya</taxon>
        <taxon>Ascomycota</taxon>
        <taxon>Pezizomycotina</taxon>
        <taxon>Dothideomycetes</taxon>
        <taxon>Dothideomycetidae</taxon>
        <taxon>Mycosphaerellales</taxon>
        <taxon>Mycosphaerellaceae</taxon>
        <taxon>Fulvia</taxon>
    </lineage>
</organism>
<feature type="chain" id="PRO_5040236478" description="Glycoside hydrolase 131 catalytic N-terminal domain-containing protein" evidence="1">
    <location>
        <begin position="21"/>
        <end position="372"/>
    </location>
</feature>
<sequence>MFTSTSLSTTLLALIASASAGTILWDGQANEYSSSAFLDAWSFSTPTGPYQYYIHGSGSTSDYVNLSPDYKNPADTSSEQGIQITIDGSSSWNGQTMMRTELIPETDAAINEGKVFYHFSIQHTATNPPTQNEEHQVCFFESHFTELKFGVNGGDSNELQWFANSESQWSAVFEAGVWHNVAYGIDFDAQTVSFYHSTGADDLEPIVEPVSAPTSSDGADWHLGVLRLPGNGVEATTEDWHFSGVYIESGDVTLSVSGPSNGSKTPAAPVSSAAATSSQAASSTAVPTTLQTQIRATSAGSSSVGSTAIPIYGNSTTTFSTSTSLASNPAVTFSATENIELTYTPTAGPTWYAETATPSVVDGGCQVEYKKI</sequence>
<dbReference type="Gene3D" id="2.60.120.1160">
    <property type="match status" value="1"/>
</dbReference>
<dbReference type="EMBL" id="CP090171">
    <property type="protein sequence ID" value="UJO22271.1"/>
    <property type="molecule type" value="Genomic_DNA"/>
</dbReference>
<dbReference type="OrthoDB" id="120072at2759"/>
<name>A0A9Q8UTV6_PASFU</name>
<protein>
    <recommendedName>
        <fullName evidence="2">Glycoside hydrolase 131 catalytic N-terminal domain-containing protein</fullName>
    </recommendedName>
</protein>
<feature type="domain" description="Glycoside hydrolase 131 catalytic N-terminal" evidence="2">
    <location>
        <begin position="23"/>
        <end position="252"/>
    </location>
</feature>